<feature type="compositionally biased region" description="Polar residues" evidence="1">
    <location>
        <begin position="469"/>
        <end position="492"/>
    </location>
</feature>
<proteinExistence type="predicted"/>
<feature type="region of interest" description="Disordered" evidence="1">
    <location>
        <begin position="310"/>
        <end position="383"/>
    </location>
</feature>
<protein>
    <submittedName>
        <fullName evidence="2">Uncharacterized protein</fullName>
    </submittedName>
</protein>
<reference evidence="2" key="1">
    <citation type="submission" date="2015-11" db="EMBL/GenBank/DDBJ databases">
        <title>De novo transcriptome assembly of four potential Pierce s Disease insect vectors from Arizona vineyards.</title>
        <authorList>
            <person name="Tassone E.E."/>
        </authorList>
    </citation>
    <scope>NUCLEOTIDE SEQUENCE</scope>
</reference>
<dbReference type="EMBL" id="GECZ01005255">
    <property type="protein sequence ID" value="JAS64514.1"/>
    <property type="molecule type" value="Transcribed_RNA"/>
</dbReference>
<feature type="compositionally biased region" description="Basic and acidic residues" evidence="1">
    <location>
        <begin position="906"/>
        <end position="932"/>
    </location>
</feature>
<feature type="region of interest" description="Disordered" evidence="1">
    <location>
        <begin position="455"/>
        <end position="502"/>
    </location>
</feature>
<feature type="compositionally biased region" description="Polar residues" evidence="1">
    <location>
        <begin position="338"/>
        <end position="374"/>
    </location>
</feature>
<sequence length="1148" mass="129856">MYKSVRDTLQAFSRRHLPNLNYSIVERLRSKNNKISISFKPDRIQKSKHVKKASQVFKKRKTWRIHDVVLDRLVNPFVGALTPSIEGVDQISKLGDFRTHHGFLEKMEETETENNLEYKEGNPKTFNMNRALEVEQCILSPYIFVPNENKNIKKADGKWFSKNRKPAYMSLNVSRNIIESNKSSLIGLVLEKIIYDKIDKLIPGIKNEQMLDLYDFRVQKENHLQDDVVQVAHINKLGQQASTLINVNSNKTNMLGNNINTGQSVNPSSNSKGISKVPEMLFVDNTLTVTASANETSVNKVTNQLQDCTESSIKADQQPFKPTRPLKPTSVTNRKETSAFQPTVAANSKETSAGIGLSQTSKSTKENLTSQSNKQKPKDTIVQNPKKTSVKIVGPEISSAETIAKTNATNGKNKSKLMVNDKKRNFNQEQNINKTEKTEISSTNRDLLQTVGVERKELDASPNIENKKPASSTSANQNCRQKPTQTTNSNILNPEHSAVPNIQNVKNVGRRINRDKQITSRINISNKTSSFVKHHLKRKILKTKQLKAGLSKDLDMKEPKTVEQPAVVSVNSNVDRSEGTEVTLQSSIKLNPHITTSSRIVESNESNGLTLNNEEDKKPDIQQLVSSTACTKSVVPEDNMKTVFVSFNTTDDEAQFIERKQLVGNSIKSELINLNMVLESENKRKPVVKENVKAMEKENGDKKKPVSKASFLAEKAKLRPWRRRKNAIRSKNSKPKLDANVESNMSEKLPKSTETPVLKNLQIQNLNENDKGVDLESHNPFVNKTQSSNAKDETFESNLNTTKEKRSKNVNKEVYHSNKIHKNTLTSKNINNNTNEKHKLVQKARIKTREEIKFLEKSKAKPINTNVNAMSQKHTNTNLKEEIKTNVRKPLDKKEFVKLNSPVKINENKNIRSSTKNEQDEHKNDYSDDKQRSISIKKSIRKDSITNPINNKEMYKETSLKGNSKRGQELQQKTKTNPNINHLTITSNLKNKQTVTKSSEYPKKRETPVIDKINNIQVTINNKLKPENAKVTSAESHNRIITPRSPKSTESVRPPLNMPKNQKGQENLNNSNQKASTNTKKPSIPMKVLRAELKTTARDVSKTDKKAFINQQGFVNKKSVNETVFAVSSKSNKSNNHNQILQNLVKRK</sequence>
<feature type="region of interest" description="Disordered" evidence="1">
    <location>
        <begin position="722"/>
        <end position="753"/>
    </location>
</feature>
<evidence type="ECO:0000256" key="1">
    <source>
        <dbReference type="SAM" id="MobiDB-lite"/>
    </source>
</evidence>
<organism evidence="2">
    <name type="scientific">Cuerna arida</name>
    <dbReference type="NCBI Taxonomy" id="1464854"/>
    <lineage>
        <taxon>Eukaryota</taxon>
        <taxon>Metazoa</taxon>
        <taxon>Ecdysozoa</taxon>
        <taxon>Arthropoda</taxon>
        <taxon>Hexapoda</taxon>
        <taxon>Insecta</taxon>
        <taxon>Pterygota</taxon>
        <taxon>Neoptera</taxon>
        <taxon>Paraneoptera</taxon>
        <taxon>Hemiptera</taxon>
        <taxon>Auchenorrhyncha</taxon>
        <taxon>Membracoidea</taxon>
        <taxon>Cicadellidae</taxon>
        <taxon>Cicadellinae</taxon>
        <taxon>Proconiini</taxon>
        <taxon>Cuerna</taxon>
    </lineage>
</organism>
<gene>
    <name evidence="2" type="ORF">g.39949</name>
</gene>
<feature type="region of interest" description="Disordered" evidence="1">
    <location>
        <begin position="1028"/>
        <end position="1083"/>
    </location>
</feature>
<feature type="compositionally biased region" description="Polar residues" evidence="1">
    <location>
        <begin position="969"/>
        <end position="981"/>
    </location>
</feature>
<name>A0A1B6GPZ9_9HEMI</name>
<accession>A0A1B6GPZ9</accession>
<dbReference type="AlphaFoldDB" id="A0A1B6GPZ9"/>
<feature type="compositionally biased region" description="Basic residues" evidence="1">
    <location>
        <begin position="722"/>
        <end position="734"/>
    </location>
</feature>
<feature type="region of interest" description="Disordered" evidence="1">
    <location>
        <begin position="898"/>
        <end position="981"/>
    </location>
</feature>
<evidence type="ECO:0000313" key="2">
    <source>
        <dbReference type="EMBL" id="JAS64514.1"/>
    </source>
</evidence>
<feature type="compositionally biased region" description="Polar residues" evidence="1">
    <location>
        <begin position="1059"/>
        <end position="1081"/>
    </location>
</feature>